<evidence type="ECO:0000313" key="4">
    <source>
        <dbReference type="Proteomes" id="UP000007798"/>
    </source>
</evidence>
<feature type="region of interest" description="Disordered" evidence="1">
    <location>
        <begin position="346"/>
        <end position="394"/>
    </location>
</feature>
<feature type="compositionally biased region" description="Polar residues" evidence="1">
    <location>
        <begin position="235"/>
        <end position="247"/>
    </location>
</feature>
<dbReference type="EMBL" id="CH964272">
    <property type="protein sequence ID" value="EDW84262.2"/>
    <property type="molecule type" value="Genomic_DNA"/>
</dbReference>
<feature type="compositionally biased region" description="Low complexity" evidence="1">
    <location>
        <begin position="373"/>
        <end position="385"/>
    </location>
</feature>
<dbReference type="OrthoDB" id="7684978at2759"/>
<evidence type="ECO:0000256" key="1">
    <source>
        <dbReference type="SAM" id="MobiDB-lite"/>
    </source>
</evidence>
<feature type="compositionally biased region" description="Basic residues" evidence="1">
    <location>
        <begin position="407"/>
        <end position="420"/>
    </location>
</feature>
<reference evidence="3 4" key="1">
    <citation type="journal article" date="2007" name="Nature">
        <title>Evolution of genes and genomes on the Drosophila phylogeny.</title>
        <authorList>
            <consortium name="Drosophila 12 Genomes Consortium"/>
            <person name="Clark A.G."/>
            <person name="Eisen M.B."/>
            <person name="Smith D.R."/>
            <person name="Bergman C.M."/>
            <person name="Oliver B."/>
            <person name="Markow T.A."/>
            <person name="Kaufman T.C."/>
            <person name="Kellis M."/>
            <person name="Gelbart W."/>
            <person name="Iyer V.N."/>
            <person name="Pollard D.A."/>
            <person name="Sackton T.B."/>
            <person name="Larracuente A.M."/>
            <person name="Singh N.D."/>
            <person name="Abad J.P."/>
            <person name="Abt D.N."/>
            <person name="Adryan B."/>
            <person name="Aguade M."/>
            <person name="Akashi H."/>
            <person name="Anderson W.W."/>
            <person name="Aquadro C.F."/>
            <person name="Ardell D.H."/>
            <person name="Arguello R."/>
            <person name="Artieri C.G."/>
            <person name="Barbash D.A."/>
            <person name="Barker D."/>
            <person name="Barsanti P."/>
            <person name="Batterham P."/>
            <person name="Batzoglou S."/>
            <person name="Begun D."/>
            <person name="Bhutkar A."/>
            <person name="Blanco E."/>
            <person name="Bosak S.A."/>
            <person name="Bradley R.K."/>
            <person name="Brand A.D."/>
            <person name="Brent M.R."/>
            <person name="Brooks A.N."/>
            <person name="Brown R.H."/>
            <person name="Butlin R.K."/>
            <person name="Caggese C."/>
            <person name="Calvi B.R."/>
            <person name="Bernardo de Carvalho A."/>
            <person name="Caspi A."/>
            <person name="Castrezana S."/>
            <person name="Celniker S.E."/>
            <person name="Chang J.L."/>
            <person name="Chapple C."/>
            <person name="Chatterji S."/>
            <person name="Chinwalla A."/>
            <person name="Civetta A."/>
            <person name="Clifton S.W."/>
            <person name="Comeron J.M."/>
            <person name="Costello J.C."/>
            <person name="Coyne J.A."/>
            <person name="Daub J."/>
            <person name="David R.G."/>
            <person name="Delcher A.L."/>
            <person name="Delehaunty K."/>
            <person name="Do C.B."/>
            <person name="Ebling H."/>
            <person name="Edwards K."/>
            <person name="Eickbush T."/>
            <person name="Evans J.D."/>
            <person name="Filipski A."/>
            <person name="Findeiss S."/>
            <person name="Freyhult E."/>
            <person name="Fulton L."/>
            <person name="Fulton R."/>
            <person name="Garcia A.C."/>
            <person name="Gardiner A."/>
            <person name="Garfield D.A."/>
            <person name="Garvin B.E."/>
            <person name="Gibson G."/>
            <person name="Gilbert D."/>
            <person name="Gnerre S."/>
            <person name="Godfrey J."/>
            <person name="Good R."/>
            <person name="Gotea V."/>
            <person name="Gravely B."/>
            <person name="Greenberg A.J."/>
            <person name="Griffiths-Jones S."/>
            <person name="Gross S."/>
            <person name="Guigo R."/>
            <person name="Gustafson E.A."/>
            <person name="Haerty W."/>
            <person name="Hahn M.W."/>
            <person name="Halligan D.L."/>
            <person name="Halpern A.L."/>
            <person name="Halter G.M."/>
            <person name="Han M.V."/>
            <person name="Heger A."/>
            <person name="Hillier L."/>
            <person name="Hinrichs A.S."/>
            <person name="Holmes I."/>
            <person name="Hoskins R.A."/>
            <person name="Hubisz M.J."/>
            <person name="Hultmark D."/>
            <person name="Huntley M.A."/>
            <person name="Jaffe D.B."/>
            <person name="Jagadeeshan S."/>
            <person name="Jeck W.R."/>
            <person name="Johnson J."/>
            <person name="Jones C.D."/>
            <person name="Jordan W.C."/>
            <person name="Karpen G.H."/>
            <person name="Kataoka E."/>
            <person name="Keightley P.D."/>
            <person name="Kheradpour P."/>
            <person name="Kirkness E.F."/>
            <person name="Koerich L.B."/>
            <person name="Kristiansen K."/>
            <person name="Kudrna D."/>
            <person name="Kulathinal R.J."/>
            <person name="Kumar S."/>
            <person name="Kwok R."/>
            <person name="Lander E."/>
            <person name="Langley C.H."/>
            <person name="Lapoint R."/>
            <person name="Lazzaro B.P."/>
            <person name="Lee S.J."/>
            <person name="Levesque L."/>
            <person name="Li R."/>
            <person name="Lin C.F."/>
            <person name="Lin M.F."/>
            <person name="Lindblad-Toh K."/>
            <person name="Llopart A."/>
            <person name="Long M."/>
            <person name="Low L."/>
            <person name="Lozovsky E."/>
            <person name="Lu J."/>
            <person name="Luo M."/>
            <person name="Machado C.A."/>
            <person name="Makalowski W."/>
            <person name="Marzo M."/>
            <person name="Matsuda M."/>
            <person name="Matzkin L."/>
            <person name="McAllister B."/>
            <person name="McBride C.S."/>
            <person name="McKernan B."/>
            <person name="McKernan K."/>
            <person name="Mendez-Lago M."/>
            <person name="Minx P."/>
            <person name="Mollenhauer M.U."/>
            <person name="Montooth K."/>
            <person name="Mount S.M."/>
            <person name="Mu X."/>
            <person name="Myers E."/>
            <person name="Negre B."/>
            <person name="Newfeld S."/>
            <person name="Nielsen R."/>
            <person name="Noor M.A."/>
            <person name="O'Grady P."/>
            <person name="Pachter L."/>
            <person name="Papaceit M."/>
            <person name="Parisi M.J."/>
            <person name="Parisi M."/>
            <person name="Parts L."/>
            <person name="Pedersen J.S."/>
            <person name="Pesole G."/>
            <person name="Phillippy A.M."/>
            <person name="Ponting C.P."/>
            <person name="Pop M."/>
            <person name="Porcelli D."/>
            <person name="Powell J.R."/>
            <person name="Prohaska S."/>
            <person name="Pruitt K."/>
            <person name="Puig M."/>
            <person name="Quesneville H."/>
            <person name="Ram K.R."/>
            <person name="Rand D."/>
            <person name="Rasmussen M.D."/>
            <person name="Reed L.K."/>
            <person name="Reenan R."/>
            <person name="Reily A."/>
            <person name="Remington K.A."/>
            <person name="Rieger T.T."/>
            <person name="Ritchie M.G."/>
            <person name="Robin C."/>
            <person name="Rogers Y.H."/>
            <person name="Rohde C."/>
            <person name="Rozas J."/>
            <person name="Rubenfield M.J."/>
            <person name="Ruiz A."/>
            <person name="Russo S."/>
            <person name="Salzberg S.L."/>
            <person name="Sanchez-Gracia A."/>
            <person name="Saranga D.J."/>
            <person name="Sato H."/>
            <person name="Schaeffer S.W."/>
            <person name="Schatz M.C."/>
            <person name="Schlenke T."/>
            <person name="Schwartz R."/>
            <person name="Segarra C."/>
            <person name="Singh R.S."/>
            <person name="Sirot L."/>
            <person name="Sirota M."/>
            <person name="Sisneros N.B."/>
            <person name="Smith C.D."/>
            <person name="Smith T.F."/>
            <person name="Spieth J."/>
            <person name="Stage D.E."/>
            <person name="Stark A."/>
            <person name="Stephan W."/>
            <person name="Strausberg R.L."/>
            <person name="Strempel S."/>
            <person name="Sturgill D."/>
            <person name="Sutton G."/>
            <person name="Sutton G.G."/>
            <person name="Tao W."/>
            <person name="Teichmann S."/>
            <person name="Tobari Y.N."/>
            <person name="Tomimura Y."/>
            <person name="Tsolas J.M."/>
            <person name="Valente V.L."/>
            <person name="Venter E."/>
            <person name="Venter J.C."/>
            <person name="Vicario S."/>
            <person name="Vieira F.G."/>
            <person name="Vilella A.J."/>
            <person name="Villasante A."/>
            <person name="Walenz B."/>
            <person name="Wang J."/>
            <person name="Wasserman M."/>
            <person name="Watts T."/>
            <person name="Wilson D."/>
            <person name="Wilson R.K."/>
            <person name="Wing R.A."/>
            <person name="Wolfner M.F."/>
            <person name="Wong A."/>
            <person name="Wong G.K."/>
            <person name="Wu C.I."/>
            <person name="Wu G."/>
            <person name="Yamamoto D."/>
            <person name="Yang H.P."/>
            <person name="Yang S.P."/>
            <person name="Yorke J.A."/>
            <person name="Yoshida K."/>
            <person name="Zdobnov E."/>
            <person name="Zhang P."/>
            <person name="Zhang Y."/>
            <person name="Zimin A.V."/>
            <person name="Baldwin J."/>
            <person name="Abdouelleil A."/>
            <person name="Abdulkadir J."/>
            <person name="Abebe A."/>
            <person name="Abera B."/>
            <person name="Abreu J."/>
            <person name="Acer S.C."/>
            <person name="Aftuck L."/>
            <person name="Alexander A."/>
            <person name="An P."/>
            <person name="Anderson E."/>
            <person name="Anderson S."/>
            <person name="Arachi H."/>
            <person name="Azer M."/>
            <person name="Bachantsang P."/>
            <person name="Barry A."/>
            <person name="Bayul T."/>
            <person name="Berlin A."/>
            <person name="Bessette D."/>
            <person name="Bloom T."/>
            <person name="Blye J."/>
            <person name="Boguslavskiy L."/>
            <person name="Bonnet C."/>
            <person name="Boukhgalter B."/>
            <person name="Bourzgui I."/>
            <person name="Brown A."/>
            <person name="Cahill P."/>
            <person name="Channer S."/>
            <person name="Cheshatsang Y."/>
            <person name="Chuda L."/>
            <person name="Citroen M."/>
            <person name="Collymore A."/>
            <person name="Cooke P."/>
            <person name="Costello M."/>
            <person name="D'Aco K."/>
            <person name="Daza R."/>
            <person name="De Haan G."/>
            <person name="DeGray S."/>
            <person name="DeMaso C."/>
            <person name="Dhargay N."/>
            <person name="Dooley K."/>
            <person name="Dooley E."/>
            <person name="Doricent M."/>
            <person name="Dorje P."/>
            <person name="Dorjee K."/>
            <person name="Dupes A."/>
            <person name="Elong R."/>
            <person name="Falk J."/>
            <person name="Farina A."/>
            <person name="Faro S."/>
            <person name="Ferguson D."/>
            <person name="Fisher S."/>
            <person name="Foley C.D."/>
            <person name="Franke A."/>
            <person name="Friedrich D."/>
            <person name="Gadbois L."/>
            <person name="Gearin G."/>
            <person name="Gearin C.R."/>
            <person name="Giannoukos G."/>
            <person name="Goode T."/>
            <person name="Graham J."/>
            <person name="Grandbois E."/>
            <person name="Grewal S."/>
            <person name="Gyaltsen K."/>
            <person name="Hafez N."/>
            <person name="Hagos B."/>
            <person name="Hall J."/>
            <person name="Henson C."/>
            <person name="Hollinger A."/>
            <person name="Honan T."/>
            <person name="Huard M.D."/>
            <person name="Hughes L."/>
            <person name="Hurhula B."/>
            <person name="Husby M.E."/>
            <person name="Kamat A."/>
            <person name="Kanga B."/>
            <person name="Kashin S."/>
            <person name="Khazanovich D."/>
            <person name="Kisner P."/>
            <person name="Lance K."/>
            <person name="Lara M."/>
            <person name="Lee W."/>
            <person name="Lennon N."/>
            <person name="Letendre F."/>
            <person name="LeVine R."/>
            <person name="Lipovsky A."/>
            <person name="Liu X."/>
            <person name="Liu J."/>
            <person name="Liu S."/>
            <person name="Lokyitsang T."/>
            <person name="Lokyitsang Y."/>
            <person name="Lubonja R."/>
            <person name="Lui A."/>
            <person name="MacDonald P."/>
            <person name="Magnisalis V."/>
            <person name="Maru K."/>
            <person name="Matthews C."/>
            <person name="McCusker W."/>
            <person name="McDonough S."/>
            <person name="Mehta T."/>
            <person name="Meldrim J."/>
            <person name="Meneus L."/>
            <person name="Mihai O."/>
            <person name="Mihalev A."/>
            <person name="Mihova T."/>
            <person name="Mittelman R."/>
            <person name="Mlenga V."/>
            <person name="Montmayeur A."/>
            <person name="Mulrain L."/>
            <person name="Navidi A."/>
            <person name="Naylor J."/>
            <person name="Negash T."/>
            <person name="Nguyen T."/>
            <person name="Nguyen N."/>
            <person name="Nicol R."/>
            <person name="Norbu C."/>
            <person name="Norbu N."/>
            <person name="Novod N."/>
            <person name="O'Neill B."/>
            <person name="Osman S."/>
            <person name="Markiewicz E."/>
            <person name="Oyono O.L."/>
            <person name="Patti C."/>
            <person name="Phunkhang P."/>
            <person name="Pierre F."/>
            <person name="Priest M."/>
            <person name="Raghuraman S."/>
            <person name="Rege F."/>
            <person name="Reyes R."/>
            <person name="Rise C."/>
            <person name="Rogov P."/>
            <person name="Ross K."/>
            <person name="Ryan E."/>
            <person name="Settipalli S."/>
            <person name="Shea T."/>
            <person name="Sherpa N."/>
            <person name="Shi L."/>
            <person name="Shih D."/>
            <person name="Sparrow T."/>
            <person name="Spaulding J."/>
            <person name="Stalker J."/>
            <person name="Stange-Thomann N."/>
            <person name="Stavropoulos S."/>
            <person name="Stone C."/>
            <person name="Strader C."/>
            <person name="Tesfaye S."/>
            <person name="Thomson T."/>
            <person name="Thoulutsang Y."/>
            <person name="Thoulutsang D."/>
            <person name="Topham K."/>
            <person name="Topping I."/>
            <person name="Tsamla T."/>
            <person name="Vassiliev H."/>
            <person name="Vo A."/>
            <person name="Wangchuk T."/>
            <person name="Wangdi T."/>
            <person name="Weiand M."/>
            <person name="Wilkinson J."/>
            <person name="Wilson A."/>
            <person name="Yadav S."/>
            <person name="Young G."/>
            <person name="Yu Q."/>
            <person name="Zembek L."/>
            <person name="Zhong D."/>
            <person name="Zimmer A."/>
            <person name="Zwirko Z."/>
            <person name="Jaffe D.B."/>
            <person name="Alvarez P."/>
            <person name="Brockman W."/>
            <person name="Butler J."/>
            <person name="Chin C."/>
            <person name="Gnerre S."/>
            <person name="Grabherr M."/>
            <person name="Kleber M."/>
            <person name="Mauceli E."/>
            <person name="MacCallum I."/>
        </authorList>
    </citation>
    <scope>NUCLEOTIDE SEQUENCE [LARGE SCALE GENOMIC DNA]</scope>
    <source>
        <strain evidence="4">Tucson 14030-0811.24</strain>
    </source>
</reference>
<evidence type="ECO:0000256" key="2">
    <source>
        <dbReference type="SAM" id="SignalP"/>
    </source>
</evidence>
<evidence type="ECO:0000313" key="3">
    <source>
        <dbReference type="EMBL" id="EDW84262.2"/>
    </source>
</evidence>
<organism evidence="3 4">
    <name type="scientific">Drosophila willistoni</name>
    <name type="common">Fruit fly</name>
    <dbReference type="NCBI Taxonomy" id="7260"/>
    <lineage>
        <taxon>Eukaryota</taxon>
        <taxon>Metazoa</taxon>
        <taxon>Ecdysozoa</taxon>
        <taxon>Arthropoda</taxon>
        <taxon>Hexapoda</taxon>
        <taxon>Insecta</taxon>
        <taxon>Pterygota</taxon>
        <taxon>Neoptera</taxon>
        <taxon>Endopterygota</taxon>
        <taxon>Diptera</taxon>
        <taxon>Brachycera</taxon>
        <taxon>Muscomorpha</taxon>
        <taxon>Ephydroidea</taxon>
        <taxon>Drosophilidae</taxon>
        <taxon>Drosophila</taxon>
        <taxon>Sophophora</taxon>
    </lineage>
</organism>
<name>B4NL59_DROWI</name>
<evidence type="ECO:0008006" key="5">
    <source>
        <dbReference type="Google" id="ProtNLM"/>
    </source>
</evidence>
<feature type="region of interest" description="Disordered" evidence="1">
    <location>
        <begin position="216"/>
        <end position="255"/>
    </location>
</feature>
<dbReference type="InParanoid" id="B4NL59"/>
<dbReference type="HOGENOM" id="CLU_052237_0_0_1"/>
<sequence>MKYLIIILAFLNVCQAKPGGHSGERVHIRLHMPEVVRQHTPFHKVYKYAKKLPPPPPPAPTHPIIGKPHVSLLGYTTAAAGMGMLSPSIMHLMANTPTITPTLMPNYGPALFDNFNQDFKESATTSTTMRTPTAALGYTAPSSVSSLSSPGTSSAKQKLLEQIFTPNLMAAIKAAAAVQEMNINDDPEETRESLEKNSLLNQNFLDALQREYLSKFGGRRKRKKSHTKSYYHQPRPSQYYNIQNQDISGDDDLSENFEDYPEEQYEEMIPQSQKTYSNDDWNYYRETEPDTDLEDGNAYDSAVAFSGQDNMLSSMPTVDEFLDESSTSGGNKPFYGDLYDSYASTELTGPTSPTSSSSNIMWSQHSPTSWGNSSTRPYRTSPPSRSRYRPKSKVRYVKIPVSTTTTTRKKRKNRFKRYRI</sequence>
<dbReference type="Proteomes" id="UP000007798">
    <property type="component" value="Unassembled WGS sequence"/>
</dbReference>
<accession>B4NL59</accession>
<feature type="compositionally biased region" description="Basic residues" evidence="1">
    <location>
        <begin position="217"/>
        <end position="229"/>
    </location>
</feature>
<gene>
    <name evidence="3" type="primary">Dwil\GK13243</name>
    <name evidence="3" type="ORF">Dwil_GK13243</name>
</gene>
<feature type="signal peptide" evidence="2">
    <location>
        <begin position="1"/>
        <end position="16"/>
    </location>
</feature>
<dbReference type="eggNOG" id="ENOG502TCBZ">
    <property type="taxonomic scope" value="Eukaryota"/>
</dbReference>
<feature type="compositionally biased region" description="Polar residues" evidence="1">
    <location>
        <begin position="359"/>
        <end position="372"/>
    </location>
</feature>
<keyword evidence="4" id="KW-1185">Reference proteome</keyword>
<dbReference type="AlphaFoldDB" id="B4NL59"/>
<protein>
    <recommendedName>
        <fullName evidence="5">DUF4774 domain-containing protein</fullName>
    </recommendedName>
</protein>
<feature type="region of interest" description="Disordered" evidence="1">
    <location>
        <begin position="401"/>
        <end position="420"/>
    </location>
</feature>
<feature type="chain" id="PRO_5006458484" description="DUF4774 domain-containing protein" evidence="2">
    <location>
        <begin position="17"/>
        <end position="420"/>
    </location>
</feature>
<proteinExistence type="predicted"/>
<keyword evidence="2" id="KW-0732">Signal</keyword>